<dbReference type="EMBL" id="HBHX01036157">
    <property type="protein sequence ID" value="CAE0119375.1"/>
    <property type="molecule type" value="Transcribed_RNA"/>
</dbReference>
<proteinExistence type="predicted"/>
<keyword evidence="2" id="KW-0406">Ion transport</keyword>
<evidence type="ECO:0008006" key="6">
    <source>
        <dbReference type="Google" id="ProtNLM"/>
    </source>
</evidence>
<keyword evidence="3" id="KW-0407">Ion channel</keyword>
<dbReference type="InterPro" id="IPR002153">
    <property type="entry name" value="TRPC_channel"/>
</dbReference>
<evidence type="ECO:0000313" key="5">
    <source>
        <dbReference type="EMBL" id="CAE0119375.1"/>
    </source>
</evidence>
<keyword evidence="1" id="KW-0813">Transport</keyword>
<dbReference type="GO" id="GO:0015279">
    <property type="term" value="F:store-operated calcium channel activity"/>
    <property type="evidence" value="ECO:0007669"/>
    <property type="project" value="TreeGrafter"/>
</dbReference>
<organism evidence="5">
    <name type="scientific">Haptolina ericina</name>
    <dbReference type="NCBI Taxonomy" id="156174"/>
    <lineage>
        <taxon>Eukaryota</taxon>
        <taxon>Haptista</taxon>
        <taxon>Haptophyta</taxon>
        <taxon>Prymnesiophyceae</taxon>
        <taxon>Prymnesiales</taxon>
        <taxon>Prymnesiaceae</taxon>
        <taxon>Haptolina</taxon>
    </lineage>
</organism>
<dbReference type="PANTHER" id="PTHR10117">
    <property type="entry name" value="TRANSIENT RECEPTOR POTENTIAL CHANNEL"/>
    <property type="match status" value="1"/>
</dbReference>
<feature type="region of interest" description="Disordered" evidence="4">
    <location>
        <begin position="408"/>
        <end position="434"/>
    </location>
</feature>
<dbReference type="GO" id="GO:0051480">
    <property type="term" value="P:regulation of cytosolic calcium ion concentration"/>
    <property type="evidence" value="ECO:0007669"/>
    <property type="project" value="TreeGrafter"/>
</dbReference>
<dbReference type="GO" id="GO:0005886">
    <property type="term" value="C:plasma membrane"/>
    <property type="evidence" value="ECO:0007669"/>
    <property type="project" value="TreeGrafter"/>
</dbReference>
<evidence type="ECO:0000256" key="4">
    <source>
        <dbReference type="SAM" id="MobiDB-lite"/>
    </source>
</evidence>
<evidence type="ECO:0000256" key="1">
    <source>
        <dbReference type="ARBA" id="ARBA00022448"/>
    </source>
</evidence>
<dbReference type="PANTHER" id="PTHR10117:SF54">
    <property type="entry name" value="TRANSIENT RECEPTOR POTENTIAL-GAMMA PROTEIN"/>
    <property type="match status" value="1"/>
</dbReference>
<name>A0A7S3B0B4_9EUKA</name>
<reference evidence="5" key="1">
    <citation type="submission" date="2021-01" db="EMBL/GenBank/DDBJ databases">
        <authorList>
            <person name="Corre E."/>
            <person name="Pelletier E."/>
            <person name="Niang G."/>
            <person name="Scheremetjew M."/>
            <person name="Finn R."/>
            <person name="Kale V."/>
            <person name="Holt S."/>
            <person name="Cochrane G."/>
            <person name="Meng A."/>
            <person name="Brown T."/>
            <person name="Cohen L."/>
        </authorList>
    </citation>
    <scope>NUCLEOTIDE SEQUENCE</scope>
    <source>
        <strain evidence="5">CCMP281</strain>
    </source>
</reference>
<accession>A0A7S3B0B4</accession>
<feature type="region of interest" description="Disordered" evidence="4">
    <location>
        <begin position="158"/>
        <end position="177"/>
    </location>
</feature>
<dbReference type="GO" id="GO:0070679">
    <property type="term" value="F:inositol 1,4,5 trisphosphate binding"/>
    <property type="evidence" value="ECO:0007669"/>
    <property type="project" value="TreeGrafter"/>
</dbReference>
<dbReference type="AlphaFoldDB" id="A0A7S3B0B4"/>
<dbReference type="GO" id="GO:0034703">
    <property type="term" value="C:cation channel complex"/>
    <property type="evidence" value="ECO:0007669"/>
    <property type="project" value="TreeGrafter"/>
</dbReference>
<evidence type="ECO:0000256" key="3">
    <source>
        <dbReference type="ARBA" id="ARBA00023303"/>
    </source>
</evidence>
<gene>
    <name evidence="5" type="ORF">HERI1096_LOCUS20074</name>
</gene>
<sequence length="434" mass="47245">MSLYVSHRIAGVTFIDGMTTLECTPEHSPFADFPTTLKLLMEGSLVGDPYFSCIGSGVAPIRGEVIAVVFQVGAALLLVNMLIAQMAKTFDAVWESQDLNFMYLRARTTLAWDDAPFVGAPLNILSWPYMICLKLYSAFCSPIERGIVLREATRQARREHKQAAAQTKGAPPAHKAMHSELGAPVSIPHPLERSKTLKRVKCETAAGRAAPQGAGGGTVARAKSTKFKEIVELRGLVAKPSANSDPGDSDGLSDSGARVLLAAQDGSIISGSRVWRMLSSMLRKMRAKGTSISQFLTSVGAKKEWDANPRHQVLQRAKISKRFTEEEIVDFISQYIVDHEDEMSQDQRWRSQMQKRFNARFTSIERTLRVLTTGVKDTKRVCSDIRTSQAKEESAANSAAADSAAAAAAVGTRGERSKHGGRQSLMVARASSMG</sequence>
<protein>
    <recommendedName>
        <fullName evidence="6">Ion transport domain-containing protein</fullName>
    </recommendedName>
</protein>
<evidence type="ECO:0000256" key="2">
    <source>
        <dbReference type="ARBA" id="ARBA00023065"/>
    </source>
</evidence>